<dbReference type="GO" id="GO:0005886">
    <property type="term" value="C:plasma membrane"/>
    <property type="evidence" value="ECO:0007669"/>
    <property type="project" value="UniProtKB-SubCell"/>
</dbReference>
<dbReference type="EMBL" id="VSIX01000054">
    <property type="protein sequence ID" value="TYB31119.1"/>
    <property type="molecule type" value="Genomic_DNA"/>
</dbReference>
<evidence type="ECO:0000256" key="5">
    <source>
        <dbReference type="ARBA" id="ARBA00022989"/>
    </source>
</evidence>
<name>A0A5D0MKP1_9BACT</name>
<evidence type="ECO:0000256" key="3">
    <source>
        <dbReference type="ARBA" id="ARBA00022475"/>
    </source>
</evidence>
<feature type="transmembrane region" description="Helical" evidence="7">
    <location>
        <begin position="255"/>
        <end position="277"/>
    </location>
</feature>
<evidence type="ECO:0000259" key="8">
    <source>
        <dbReference type="PROSITE" id="PS50928"/>
    </source>
</evidence>
<comment type="subcellular location">
    <subcellularLocation>
        <location evidence="1 7">Cell membrane</location>
        <topology evidence="1 7">Multi-pass membrane protein</topology>
    </subcellularLocation>
</comment>
<feature type="transmembrane region" description="Helical" evidence="7">
    <location>
        <begin position="135"/>
        <end position="162"/>
    </location>
</feature>
<dbReference type="Pfam" id="PF00528">
    <property type="entry name" value="BPD_transp_1"/>
    <property type="match status" value="1"/>
</dbReference>
<evidence type="ECO:0000256" key="4">
    <source>
        <dbReference type="ARBA" id="ARBA00022692"/>
    </source>
</evidence>
<sequence>MPTTLIRKFLNYMSESKKKYGIQWWILIIGLVIILFVTLTALFPGFFAPYSADNMEAGKQLTGPSSQNILGTDNLGRDVFSRIIYGSKTILGVAFIAALISSLIGVPLGLISGFVGGLFDKILSLIMDSIFSFPGLILAIALAAMLGPGIVNITGAVAVIYIPQYFRQVRGQTLSLKEEVFVEAGRAIGASKFRLLRKYIFPNVLATIVVIFSLNIADAIMTEAALSYLGLGLPAGIPDWGRDIAMGKKYLASGYWWIITFPGVAIVTLTLGFTMVGESLSELLNPKLRDK</sequence>
<evidence type="ECO:0000256" key="7">
    <source>
        <dbReference type="RuleBase" id="RU363032"/>
    </source>
</evidence>
<evidence type="ECO:0000256" key="2">
    <source>
        <dbReference type="ARBA" id="ARBA00022448"/>
    </source>
</evidence>
<dbReference type="PANTHER" id="PTHR43386:SF1">
    <property type="entry name" value="D,D-DIPEPTIDE TRANSPORT SYSTEM PERMEASE PROTEIN DDPC-RELATED"/>
    <property type="match status" value="1"/>
</dbReference>
<protein>
    <submittedName>
        <fullName evidence="9">ABC transporter permease</fullName>
    </submittedName>
</protein>
<proteinExistence type="inferred from homology"/>
<gene>
    <name evidence="9" type="ORF">FXF47_05640</name>
</gene>
<evidence type="ECO:0000313" key="10">
    <source>
        <dbReference type="Proteomes" id="UP000324143"/>
    </source>
</evidence>
<keyword evidence="3" id="KW-1003">Cell membrane</keyword>
<dbReference type="InterPro" id="IPR050366">
    <property type="entry name" value="BP-dependent_transpt_permease"/>
</dbReference>
<dbReference type="InterPro" id="IPR035906">
    <property type="entry name" value="MetI-like_sf"/>
</dbReference>
<dbReference type="InterPro" id="IPR000515">
    <property type="entry name" value="MetI-like"/>
</dbReference>
<dbReference type="Proteomes" id="UP000324143">
    <property type="component" value="Unassembled WGS sequence"/>
</dbReference>
<dbReference type="CDD" id="cd06261">
    <property type="entry name" value="TM_PBP2"/>
    <property type="match status" value="1"/>
</dbReference>
<feature type="transmembrane region" description="Helical" evidence="7">
    <location>
        <begin position="200"/>
        <end position="221"/>
    </location>
</feature>
<keyword evidence="2 7" id="KW-0813">Transport</keyword>
<dbReference type="AlphaFoldDB" id="A0A5D0MKP1"/>
<comment type="caution">
    <text evidence="9">The sequence shown here is derived from an EMBL/GenBank/DDBJ whole genome shotgun (WGS) entry which is preliminary data.</text>
</comment>
<keyword evidence="5 7" id="KW-1133">Transmembrane helix</keyword>
<feature type="domain" description="ABC transmembrane type-1" evidence="8">
    <location>
        <begin position="87"/>
        <end position="277"/>
    </location>
</feature>
<reference evidence="9" key="1">
    <citation type="submission" date="2019-08" db="EMBL/GenBank/DDBJ databases">
        <title>Genomic characterization of a novel candidate phylum (ARYD3) from a high temperature, high salinity tertiary oil reservoir in north central Oklahoma, USA.</title>
        <authorList>
            <person name="Youssef N.H."/>
            <person name="Yadav A."/>
            <person name="Elshahed M.S."/>
        </authorList>
    </citation>
    <scope>NUCLEOTIDE SEQUENCE [LARGE SCALE GENOMIC DNA]</scope>
    <source>
        <strain evidence="9">ARYD3</strain>
    </source>
</reference>
<dbReference type="Gene3D" id="1.10.3720.10">
    <property type="entry name" value="MetI-like"/>
    <property type="match status" value="1"/>
</dbReference>
<accession>A0A5D0MKP1</accession>
<organism evidence="9 10">
    <name type="scientific">Candidatus Mcinerneyibacterium aminivorans</name>
    <dbReference type="NCBI Taxonomy" id="2703815"/>
    <lineage>
        <taxon>Bacteria</taxon>
        <taxon>Candidatus Macinerneyibacteriota</taxon>
        <taxon>Candidatus Mcinerneyibacteria</taxon>
        <taxon>Candidatus Mcinerneyibacteriales</taxon>
        <taxon>Candidatus Mcinerneyibacteriaceae</taxon>
        <taxon>Candidatus Mcinerneyibacterium</taxon>
    </lineage>
</organism>
<dbReference type="GO" id="GO:0055085">
    <property type="term" value="P:transmembrane transport"/>
    <property type="evidence" value="ECO:0007669"/>
    <property type="project" value="InterPro"/>
</dbReference>
<dbReference type="PROSITE" id="PS50928">
    <property type="entry name" value="ABC_TM1"/>
    <property type="match status" value="1"/>
</dbReference>
<dbReference type="PANTHER" id="PTHR43386">
    <property type="entry name" value="OLIGOPEPTIDE TRANSPORT SYSTEM PERMEASE PROTEIN APPC"/>
    <property type="match status" value="1"/>
</dbReference>
<feature type="transmembrane region" description="Helical" evidence="7">
    <location>
        <begin position="90"/>
        <end position="115"/>
    </location>
</feature>
<keyword evidence="6 7" id="KW-0472">Membrane</keyword>
<evidence type="ECO:0000256" key="1">
    <source>
        <dbReference type="ARBA" id="ARBA00004651"/>
    </source>
</evidence>
<dbReference type="SUPFAM" id="SSF161098">
    <property type="entry name" value="MetI-like"/>
    <property type="match status" value="1"/>
</dbReference>
<feature type="transmembrane region" description="Helical" evidence="7">
    <location>
        <begin position="22"/>
        <end position="47"/>
    </location>
</feature>
<comment type="similarity">
    <text evidence="7">Belongs to the binding-protein-dependent transport system permease family.</text>
</comment>
<keyword evidence="4 7" id="KW-0812">Transmembrane</keyword>
<evidence type="ECO:0000256" key="6">
    <source>
        <dbReference type="ARBA" id="ARBA00023136"/>
    </source>
</evidence>
<keyword evidence="10" id="KW-1185">Reference proteome</keyword>
<evidence type="ECO:0000313" key="9">
    <source>
        <dbReference type="EMBL" id="TYB31119.1"/>
    </source>
</evidence>